<dbReference type="GO" id="GO:0110001">
    <property type="term" value="C:toxin-antitoxin complex"/>
    <property type="evidence" value="ECO:0007669"/>
    <property type="project" value="InterPro"/>
</dbReference>
<dbReference type="Gene3D" id="1.20.120.580">
    <property type="entry name" value="bsu32300-like"/>
    <property type="match status" value="1"/>
</dbReference>
<dbReference type="AlphaFoldDB" id="A0A1J4TZ31"/>
<evidence type="ECO:0008006" key="7">
    <source>
        <dbReference type="Google" id="ProtNLM"/>
    </source>
</evidence>
<sequence length="76" mass="8984">MPRKETAKDAFLLLDINKIILKELSLRMGKAANFRNRVVHGYNNFDYSLIYKDYRKDVADLRNFGLEILTYLNKSQ</sequence>
<name>A0A1J4TZ31_9BACT</name>
<gene>
    <name evidence="5" type="ORF">AUJ73_00230</name>
</gene>
<accession>A0A1J4TZ31</accession>
<dbReference type="Pfam" id="PF01934">
    <property type="entry name" value="HepT-like"/>
    <property type="match status" value="1"/>
</dbReference>
<evidence type="ECO:0000256" key="2">
    <source>
        <dbReference type="ARBA" id="ARBA00022722"/>
    </source>
</evidence>
<reference evidence="5 6" key="1">
    <citation type="journal article" date="2016" name="Environ. Microbiol.">
        <title>Genomic resolution of a cold subsurface aquifer community provides metabolic insights for novel microbes adapted to high CO concentrations.</title>
        <authorList>
            <person name="Probst A.J."/>
            <person name="Castelle C.J."/>
            <person name="Singh A."/>
            <person name="Brown C.T."/>
            <person name="Anantharaman K."/>
            <person name="Sharon I."/>
            <person name="Hug L.A."/>
            <person name="Burstein D."/>
            <person name="Emerson J.B."/>
            <person name="Thomas B.C."/>
            <person name="Banfield J.F."/>
        </authorList>
    </citation>
    <scope>NUCLEOTIDE SEQUENCE [LARGE SCALE GENOMIC DNA]</scope>
    <source>
        <strain evidence="5">CG1_02_37_22</strain>
    </source>
</reference>
<evidence type="ECO:0000256" key="4">
    <source>
        <dbReference type="ARBA" id="ARBA00024207"/>
    </source>
</evidence>
<dbReference type="EMBL" id="MNUY01000003">
    <property type="protein sequence ID" value="OIO15678.1"/>
    <property type="molecule type" value="Genomic_DNA"/>
</dbReference>
<dbReference type="Proteomes" id="UP000183120">
    <property type="component" value="Unassembled WGS sequence"/>
</dbReference>
<keyword evidence="1" id="KW-1277">Toxin-antitoxin system</keyword>
<dbReference type="InterPro" id="IPR037038">
    <property type="entry name" value="HepT-like_sf"/>
</dbReference>
<evidence type="ECO:0000256" key="3">
    <source>
        <dbReference type="ARBA" id="ARBA00022801"/>
    </source>
</evidence>
<evidence type="ECO:0000313" key="6">
    <source>
        <dbReference type="Proteomes" id="UP000183120"/>
    </source>
</evidence>
<comment type="similarity">
    <text evidence="4">Belongs to the HepT RNase toxin family.</text>
</comment>
<evidence type="ECO:0000313" key="5">
    <source>
        <dbReference type="EMBL" id="OIO15678.1"/>
    </source>
</evidence>
<dbReference type="GO" id="GO:0016787">
    <property type="term" value="F:hydrolase activity"/>
    <property type="evidence" value="ECO:0007669"/>
    <property type="project" value="UniProtKB-KW"/>
</dbReference>
<organism evidence="5 6">
    <name type="scientific">Candidatus Gottesmanbacteria bacterium CG1_02_37_22</name>
    <dbReference type="NCBI Taxonomy" id="1805209"/>
    <lineage>
        <taxon>Bacteria</taxon>
        <taxon>Candidatus Gottesmaniibacteriota</taxon>
    </lineage>
</organism>
<dbReference type="InterPro" id="IPR008201">
    <property type="entry name" value="HepT-like"/>
</dbReference>
<keyword evidence="3" id="KW-0378">Hydrolase</keyword>
<proteinExistence type="inferred from homology"/>
<protein>
    <recommendedName>
        <fullName evidence="7">DUF86 domain-containing protein</fullName>
    </recommendedName>
</protein>
<dbReference type="GO" id="GO:0004540">
    <property type="term" value="F:RNA nuclease activity"/>
    <property type="evidence" value="ECO:0007669"/>
    <property type="project" value="InterPro"/>
</dbReference>
<evidence type="ECO:0000256" key="1">
    <source>
        <dbReference type="ARBA" id="ARBA00022649"/>
    </source>
</evidence>
<keyword evidence="2" id="KW-0540">Nuclease</keyword>
<comment type="caution">
    <text evidence="5">The sequence shown here is derived from an EMBL/GenBank/DDBJ whole genome shotgun (WGS) entry which is preliminary data.</text>
</comment>